<dbReference type="EMBL" id="LNQB01000102">
    <property type="protein sequence ID" value="OAP34166.1"/>
    <property type="molecule type" value="Genomic_DNA"/>
</dbReference>
<evidence type="ECO:0000256" key="1">
    <source>
        <dbReference type="SAM" id="MobiDB-lite"/>
    </source>
</evidence>
<comment type="caution">
    <text evidence="3">The sequence shown here is derived from an EMBL/GenBank/DDBJ whole genome shotgun (WGS) entry which is preliminary data.</text>
</comment>
<dbReference type="STRING" id="36856.ATB98_22825"/>
<dbReference type="InterPro" id="IPR009273">
    <property type="entry name" value="DUF930"/>
</dbReference>
<keyword evidence="2" id="KW-0472">Membrane</keyword>
<dbReference type="Proteomes" id="UP000078507">
    <property type="component" value="Unassembled WGS sequence"/>
</dbReference>
<evidence type="ECO:0000256" key="2">
    <source>
        <dbReference type="SAM" id="Phobius"/>
    </source>
</evidence>
<dbReference type="RefSeq" id="WP_066879298.1">
    <property type="nucleotide sequence ID" value="NZ_LNQB01000102.1"/>
</dbReference>
<name>A0A178XG06_SINSA</name>
<reference evidence="3 4" key="1">
    <citation type="submission" date="2015-11" db="EMBL/GenBank/DDBJ databases">
        <title>Ensifer anhuiense sp. nov., an effective nitrogen fixation bacterium with Glycine soja.</title>
        <authorList>
            <person name="Yan H."/>
            <person name="Chen W."/>
        </authorList>
    </citation>
    <scope>NUCLEOTIDE SEQUENCE [LARGE SCALE GENOMIC DNA]</scope>
    <source>
        <strain evidence="3 4">LMG 7837</strain>
    </source>
</reference>
<evidence type="ECO:0000313" key="4">
    <source>
        <dbReference type="Proteomes" id="UP000078507"/>
    </source>
</evidence>
<evidence type="ECO:0008006" key="5">
    <source>
        <dbReference type="Google" id="ProtNLM"/>
    </source>
</evidence>
<proteinExistence type="predicted"/>
<feature type="transmembrane region" description="Helical" evidence="2">
    <location>
        <begin position="12"/>
        <end position="31"/>
    </location>
</feature>
<protein>
    <recommendedName>
        <fullName evidence="5">DUF930 domain-containing protein</fullName>
    </recommendedName>
</protein>
<feature type="compositionally biased region" description="Low complexity" evidence="1">
    <location>
        <begin position="80"/>
        <end position="96"/>
    </location>
</feature>
<feature type="region of interest" description="Disordered" evidence="1">
    <location>
        <begin position="60"/>
        <end position="96"/>
    </location>
</feature>
<accession>A0A178XG06</accession>
<keyword evidence="2" id="KW-0812">Transmembrane</keyword>
<dbReference type="AlphaFoldDB" id="A0A178XG06"/>
<keyword evidence="2" id="KW-1133">Transmembrane helix</keyword>
<dbReference type="Pfam" id="PF06059">
    <property type="entry name" value="DUF930"/>
    <property type="match status" value="1"/>
</dbReference>
<keyword evidence="4" id="KW-1185">Reference proteome</keyword>
<evidence type="ECO:0000313" key="3">
    <source>
        <dbReference type="EMBL" id="OAP34166.1"/>
    </source>
</evidence>
<gene>
    <name evidence="3" type="ORF">ATB98_22825</name>
</gene>
<organism evidence="3 4">
    <name type="scientific">Sinorhizobium saheli</name>
    <dbReference type="NCBI Taxonomy" id="36856"/>
    <lineage>
        <taxon>Bacteria</taxon>
        <taxon>Pseudomonadati</taxon>
        <taxon>Pseudomonadota</taxon>
        <taxon>Alphaproteobacteria</taxon>
        <taxon>Hyphomicrobiales</taxon>
        <taxon>Rhizobiaceae</taxon>
        <taxon>Sinorhizobium/Ensifer group</taxon>
        <taxon>Sinorhizobium</taxon>
    </lineage>
</organism>
<dbReference type="OrthoDB" id="9804158at2"/>
<sequence>MPKEKRLPHGTTIRRSVAVAFVLHVIIGFALSSLPLVRPMPAPRDEVVAVELLPPRAMKAPTPSVAADPGNALASARSTPPAKEGSGPASASSAQSETAVVRATEFFAARTLADPRSKAAREALQQLATGERIVQLCNVEAMEQVHRWDADFQPDFLVAYAMADPVLSGRVLRAEGGAFRSRRNWYNIRFKCEIAPDMAKVVAFEFSVGSAIPREEWEAHALSADDEATE</sequence>